<dbReference type="PANTHER" id="PTHR11877:SF46">
    <property type="entry name" value="TYPE III POLYKETIDE SYNTHASE A"/>
    <property type="match status" value="1"/>
</dbReference>
<sequence>MSNLTEGQNAEQQSTNKNEFGHLNLSIVGLGVEYPPFLLEPSALDILTKRHYPESPAMKKVCTINKFTGIETRSAIGTVDHPMANMDRAPTIGELCSVFLKDGVALAVTACRKALHEAHLQPSDITHVVSTTCTNSANPGYDHFVCKALGITQPVEKVLLHGIGCSGGLASLRTAANLALGHSFRGKKARVLVMALEISSLLVRSELDSVHELQETRIGVTLFSDCASACVLSNGIGGTGEEESVYDLLGWEHKMIPDTEHDLGFDVDPLGWKVILSPRVPKIAADAVSPSYHALLSNLPSLPTSYRSPADFDWALHPGGATILTGVEKAMNIQPEHMRASYDTYMKHGNSSSATIFSVMDRLRCKDMDSLTPGGRAPKEMVVGCAFGPGIAIEMCLLKRNLGHVKREWDGGAQSGVGGEVTPPLTESDGSRSASEGHVEPEDLAKVKESGDELDAKLQRVEPGVPEQNAHLQPAGKEHAAPDSLEEALNGVQLD</sequence>
<evidence type="ECO:0000259" key="6">
    <source>
        <dbReference type="Pfam" id="PF02797"/>
    </source>
</evidence>
<evidence type="ECO:0000256" key="1">
    <source>
        <dbReference type="ARBA" id="ARBA00005531"/>
    </source>
</evidence>
<dbReference type="Proteomes" id="UP000322873">
    <property type="component" value="Unassembled WGS sequence"/>
</dbReference>
<dbReference type="InterPro" id="IPR001099">
    <property type="entry name" value="Chalcone/stilbene_synt_N"/>
</dbReference>
<dbReference type="Pfam" id="PF02797">
    <property type="entry name" value="Chal_sti_synt_C"/>
    <property type="match status" value="1"/>
</dbReference>
<keyword evidence="8" id="KW-1185">Reference proteome</keyword>
<evidence type="ECO:0000313" key="7">
    <source>
        <dbReference type="EMBL" id="KAA8565612.1"/>
    </source>
</evidence>
<dbReference type="EMBL" id="VICG01000013">
    <property type="protein sequence ID" value="KAA8565612.1"/>
    <property type="molecule type" value="Genomic_DNA"/>
</dbReference>
<organism evidence="7 8">
    <name type="scientific">Monilinia fructicola</name>
    <name type="common">Brown rot fungus</name>
    <name type="synonym">Ciboria fructicola</name>
    <dbReference type="NCBI Taxonomy" id="38448"/>
    <lineage>
        <taxon>Eukaryota</taxon>
        <taxon>Fungi</taxon>
        <taxon>Dikarya</taxon>
        <taxon>Ascomycota</taxon>
        <taxon>Pezizomycotina</taxon>
        <taxon>Leotiomycetes</taxon>
        <taxon>Helotiales</taxon>
        <taxon>Sclerotiniaceae</taxon>
        <taxon>Monilinia</taxon>
    </lineage>
</organism>
<dbReference type="AlphaFoldDB" id="A0A5M9JCJ9"/>
<dbReference type="CDD" id="cd00831">
    <property type="entry name" value="CHS_like"/>
    <property type="match status" value="1"/>
</dbReference>
<reference evidence="7 8" key="1">
    <citation type="submission" date="2019-06" db="EMBL/GenBank/DDBJ databases">
        <title>Genome Sequence of the Brown Rot Fungal Pathogen Monilinia fructicola.</title>
        <authorList>
            <person name="De Miccolis Angelini R.M."/>
            <person name="Landi L."/>
            <person name="Abate D."/>
            <person name="Pollastro S."/>
            <person name="Romanazzi G."/>
            <person name="Faretra F."/>
        </authorList>
    </citation>
    <scope>NUCLEOTIDE SEQUENCE [LARGE SCALE GENOMIC DNA]</scope>
    <source>
        <strain evidence="7 8">Mfrc123</strain>
    </source>
</reference>
<evidence type="ECO:0000256" key="3">
    <source>
        <dbReference type="RuleBase" id="RU003633"/>
    </source>
</evidence>
<feature type="domain" description="Chalcone/stilbene synthase C-terminal" evidence="6">
    <location>
        <begin position="254"/>
        <end position="399"/>
    </location>
</feature>
<protein>
    <submittedName>
        <fullName evidence="7">Uncharacterized protein</fullName>
    </submittedName>
</protein>
<dbReference type="InterPro" id="IPR012328">
    <property type="entry name" value="Chalcone/stilbene_synt_C"/>
</dbReference>
<dbReference type="InterPro" id="IPR016039">
    <property type="entry name" value="Thiolase-like"/>
</dbReference>
<keyword evidence="3" id="KW-0012">Acyltransferase</keyword>
<evidence type="ECO:0000256" key="4">
    <source>
        <dbReference type="SAM" id="MobiDB-lite"/>
    </source>
</evidence>
<dbReference type="OrthoDB" id="329835at2759"/>
<feature type="domain" description="Chalcone/stilbene synthase N-terminal" evidence="5">
    <location>
        <begin position="80"/>
        <end position="232"/>
    </location>
</feature>
<dbReference type="Gene3D" id="3.40.47.10">
    <property type="match status" value="2"/>
</dbReference>
<dbReference type="InterPro" id="IPR011141">
    <property type="entry name" value="Polyketide_synthase_type-III"/>
</dbReference>
<dbReference type="PANTHER" id="PTHR11877">
    <property type="entry name" value="HYDROXYMETHYLGLUTARYL-COA SYNTHASE"/>
    <property type="match status" value="1"/>
</dbReference>
<evidence type="ECO:0000256" key="2">
    <source>
        <dbReference type="ARBA" id="ARBA00022679"/>
    </source>
</evidence>
<dbReference type="Pfam" id="PF00195">
    <property type="entry name" value="Chal_sti_synt_N"/>
    <property type="match status" value="1"/>
</dbReference>
<dbReference type="GO" id="GO:0016747">
    <property type="term" value="F:acyltransferase activity, transferring groups other than amino-acyl groups"/>
    <property type="evidence" value="ECO:0007669"/>
    <property type="project" value="InterPro"/>
</dbReference>
<accession>A0A5M9JCJ9</accession>
<keyword evidence="2 3" id="KW-0808">Transferase</keyword>
<feature type="region of interest" description="Disordered" evidence="4">
    <location>
        <begin position="409"/>
        <end position="495"/>
    </location>
</feature>
<evidence type="ECO:0000313" key="8">
    <source>
        <dbReference type="Proteomes" id="UP000322873"/>
    </source>
</evidence>
<name>A0A5M9JCJ9_MONFR</name>
<gene>
    <name evidence="7" type="ORF">EYC84_009464</name>
</gene>
<comment type="caution">
    <text evidence="7">The sequence shown here is derived from an EMBL/GenBank/DDBJ whole genome shotgun (WGS) entry which is preliminary data.</text>
</comment>
<proteinExistence type="inferred from homology"/>
<dbReference type="VEuPathDB" id="FungiDB:MFRU_006g01920"/>
<dbReference type="SUPFAM" id="SSF53901">
    <property type="entry name" value="Thiolase-like"/>
    <property type="match status" value="2"/>
</dbReference>
<comment type="similarity">
    <text evidence="1 3">Belongs to the thiolase-like superfamily. Chalcone/stilbene synthases family.</text>
</comment>
<evidence type="ECO:0000259" key="5">
    <source>
        <dbReference type="Pfam" id="PF00195"/>
    </source>
</evidence>
<feature type="compositionally biased region" description="Basic and acidic residues" evidence="4">
    <location>
        <begin position="435"/>
        <end position="460"/>
    </location>
</feature>
<dbReference type="GO" id="GO:0030639">
    <property type="term" value="P:polyketide biosynthetic process"/>
    <property type="evidence" value="ECO:0007669"/>
    <property type="project" value="TreeGrafter"/>
</dbReference>